<dbReference type="RefSeq" id="WP_034430086.1">
    <property type="nucleotide sequence ID" value="NZ_CBTK010000008.1"/>
</dbReference>
<evidence type="ECO:0000313" key="1">
    <source>
        <dbReference type="EMBL" id="CDH43131.1"/>
    </source>
</evidence>
<accession>A0A7U7J1S2</accession>
<dbReference type="InterPro" id="IPR002636">
    <property type="entry name" value="DUF29"/>
</dbReference>
<dbReference type="OrthoDB" id="5766125at2"/>
<dbReference type="EMBL" id="CBTK010000008">
    <property type="protein sequence ID" value="CDH43131.1"/>
    <property type="molecule type" value="Genomic_DNA"/>
</dbReference>
<evidence type="ECO:0000313" key="2">
    <source>
        <dbReference type="Proteomes" id="UP000019184"/>
    </source>
</evidence>
<protein>
    <recommendedName>
        <fullName evidence="3">DUF29 domain-containing protein</fullName>
    </recommendedName>
</protein>
<dbReference type="PANTHER" id="PTHR34235">
    <property type="entry name" value="SLR1203 PROTEIN-RELATED"/>
    <property type="match status" value="1"/>
</dbReference>
<name>A0A7U7J1S2_9GAMM</name>
<proteinExistence type="predicted"/>
<dbReference type="Pfam" id="PF01724">
    <property type="entry name" value="DUF29"/>
    <property type="match status" value="1"/>
</dbReference>
<comment type="caution">
    <text evidence="1">The sequence shown here is derived from an EMBL/GenBank/DDBJ whole genome shotgun (WGS) entry which is preliminary data.</text>
</comment>
<gene>
    <name evidence="1" type="ORF">BN874_1050006</name>
</gene>
<keyword evidence="2" id="KW-1185">Reference proteome</keyword>
<evidence type="ECO:0008006" key="3">
    <source>
        <dbReference type="Google" id="ProtNLM"/>
    </source>
</evidence>
<sequence length="145" mass="17097">MSTYDQDVVAWSQEQAHLLRIGQFSALDIEHLAEEIEDVGRSEQRELTHRMAILLAHLLKWQYQPERRSTSWALMIDGQRERIRRRLQKTPSLKSALNDVDWWADAWFDARIEATQETGIEIQRFPLECPWTADEILDPAWKPAE</sequence>
<dbReference type="Proteomes" id="UP000019184">
    <property type="component" value="Unassembled WGS sequence"/>
</dbReference>
<dbReference type="Gene3D" id="1.20.1220.20">
    <property type="entry name" value="Uncharcterised protein PF01724"/>
    <property type="match status" value="1"/>
</dbReference>
<reference evidence="1 2" key="1">
    <citation type="journal article" date="2014" name="ISME J.">
        <title>Candidatus Competibacter-lineage genomes retrieved from metagenomes reveal functional metabolic diversity.</title>
        <authorList>
            <person name="McIlroy S.J."/>
            <person name="Albertsen M."/>
            <person name="Andresen E.K."/>
            <person name="Saunders A.M."/>
            <person name="Kristiansen R."/>
            <person name="Stokholm-Bjerregaard M."/>
            <person name="Nielsen K.L."/>
            <person name="Nielsen P.H."/>
        </authorList>
    </citation>
    <scope>NUCLEOTIDE SEQUENCE [LARGE SCALE GENOMIC DNA]</scope>
    <source>
        <strain evidence="1 2">Run_B_J11</strain>
    </source>
</reference>
<dbReference type="AlphaFoldDB" id="A0A7U7J1S2"/>
<organism evidence="1 2">
    <name type="scientific">Candidatus Contendobacter odensis Run_B_J11</name>
    <dbReference type="NCBI Taxonomy" id="1400861"/>
    <lineage>
        <taxon>Bacteria</taxon>
        <taxon>Pseudomonadati</taxon>
        <taxon>Pseudomonadota</taxon>
        <taxon>Gammaproteobacteria</taxon>
        <taxon>Candidatus Competibacteraceae</taxon>
        <taxon>Candidatus Contendibacter</taxon>
    </lineage>
</organism>